<dbReference type="PANTHER" id="PTHR31118">
    <property type="entry name" value="CYCLASE-LIKE PROTEIN 2"/>
    <property type="match status" value="1"/>
</dbReference>
<comment type="similarity">
    <text evidence="1">Belongs to the Cyclase 1 superfamily.</text>
</comment>
<evidence type="ECO:0000313" key="3">
    <source>
        <dbReference type="Proteomes" id="UP001174909"/>
    </source>
</evidence>
<dbReference type="InterPro" id="IPR007325">
    <property type="entry name" value="KFase/CYL"/>
</dbReference>
<accession>A0AA35SQL4</accession>
<reference evidence="2" key="1">
    <citation type="submission" date="2023-03" db="EMBL/GenBank/DDBJ databases">
        <authorList>
            <person name="Steffen K."/>
            <person name="Cardenas P."/>
        </authorList>
    </citation>
    <scope>NUCLEOTIDE SEQUENCE</scope>
</reference>
<keyword evidence="2" id="KW-0378">Hydrolase</keyword>
<dbReference type="Pfam" id="PF04199">
    <property type="entry name" value="Cyclase"/>
    <property type="match status" value="1"/>
</dbReference>
<dbReference type="SUPFAM" id="SSF102198">
    <property type="entry name" value="Putative cyclase"/>
    <property type="match status" value="1"/>
</dbReference>
<keyword evidence="3" id="KW-1185">Reference proteome</keyword>
<dbReference type="EMBL" id="CASHTH010002715">
    <property type="protein sequence ID" value="CAI8034168.1"/>
    <property type="molecule type" value="Genomic_DNA"/>
</dbReference>
<name>A0AA35SQL4_GEOBA</name>
<dbReference type="PANTHER" id="PTHR31118:SF12">
    <property type="entry name" value="CYCLASE-LIKE PROTEIN 2"/>
    <property type="match status" value="1"/>
</dbReference>
<dbReference type="GO" id="GO:0019441">
    <property type="term" value="P:L-tryptophan catabolic process to kynurenine"/>
    <property type="evidence" value="ECO:0007669"/>
    <property type="project" value="InterPro"/>
</dbReference>
<dbReference type="Proteomes" id="UP001174909">
    <property type="component" value="Unassembled WGS sequence"/>
</dbReference>
<dbReference type="AlphaFoldDB" id="A0AA35SQL4"/>
<evidence type="ECO:0000256" key="1">
    <source>
        <dbReference type="ARBA" id="ARBA00007865"/>
    </source>
</evidence>
<dbReference type="Gene3D" id="3.50.30.50">
    <property type="entry name" value="Putative cyclase"/>
    <property type="match status" value="1"/>
</dbReference>
<comment type="caution">
    <text evidence="2">The sequence shown here is derived from an EMBL/GenBank/DDBJ whole genome shotgun (WGS) entry which is preliminary data.</text>
</comment>
<sequence length="263" mass="28635">MQQRISYTGGVEKIVAQPQQEGPEQFGAFNRFRTVDLSHHLSPHAPHWPGDPPTEFKPWSEFERDGYYLRRFSMSEHGGTHLTAPASYYPDGRTVEQYTAAELFKPAVVIDVRDRCRSDQDYALTVEALAQWESRHGKIPPDSLVLLHSGWHQHWNDPDAYLGTDADGTLHFPGFGLDAATLLISERGVAGLGTDTAGVEPGIDSSLAVSRLVLSRPRIVLENLANLHQLPPVGAWVLIGALKLAGGSGSPAAVTALLATAKT</sequence>
<evidence type="ECO:0000313" key="2">
    <source>
        <dbReference type="EMBL" id="CAI8034168.1"/>
    </source>
</evidence>
<protein>
    <submittedName>
        <fullName evidence="2">Isatin hydrolase</fullName>
    </submittedName>
</protein>
<dbReference type="InterPro" id="IPR037175">
    <property type="entry name" value="KFase_sf"/>
</dbReference>
<organism evidence="2 3">
    <name type="scientific">Geodia barretti</name>
    <name type="common">Barrett's horny sponge</name>
    <dbReference type="NCBI Taxonomy" id="519541"/>
    <lineage>
        <taxon>Eukaryota</taxon>
        <taxon>Metazoa</taxon>
        <taxon>Porifera</taxon>
        <taxon>Demospongiae</taxon>
        <taxon>Heteroscleromorpha</taxon>
        <taxon>Tetractinellida</taxon>
        <taxon>Astrophorina</taxon>
        <taxon>Geodiidae</taxon>
        <taxon>Geodia</taxon>
    </lineage>
</organism>
<proteinExistence type="inferred from homology"/>
<dbReference type="GO" id="GO:0004061">
    <property type="term" value="F:arylformamidase activity"/>
    <property type="evidence" value="ECO:0007669"/>
    <property type="project" value="InterPro"/>
</dbReference>
<gene>
    <name evidence="2" type="ORF">GBAR_LOCUS19271</name>
</gene>